<organism evidence="18 19">
    <name type="scientific">Andreprevotia lacus DSM 23236</name>
    <dbReference type="NCBI Taxonomy" id="1121001"/>
    <lineage>
        <taxon>Bacteria</taxon>
        <taxon>Pseudomonadati</taxon>
        <taxon>Pseudomonadota</taxon>
        <taxon>Betaproteobacteria</taxon>
        <taxon>Neisseriales</taxon>
        <taxon>Chitinibacteraceae</taxon>
        <taxon>Andreprevotia</taxon>
    </lineage>
</organism>
<gene>
    <name evidence="18" type="ORF">SAMN02745857_01019</name>
</gene>
<dbReference type="FunFam" id="2.170.130.10:FF:000001">
    <property type="entry name" value="Catecholate siderophore TonB-dependent receptor"/>
    <property type="match status" value="1"/>
</dbReference>
<evidence type="ECO:0000256" key="9">
    <source>
        <dbReference type="ARBA" id="ARBA00023136"/>
    </source>
</evidence>
<dbReference type="PANTHER" id="PTHR32552:SF83">
    <property type="entry name" value="BLR3904 PROTEIN"/>
    <property type="match status" value="1"/>
</dbReference>
<feature type="region of interest" description="Disordered" evidence="14">
    <location>
        <begin position="50"/>
        <end position="70"/>
    </location>
</feature>
<protein>
    <submittedName>
        <fullName evidence="18">Catecholate siderophore receptor</fullName>
    </submittedName>
</protein>
<keyword evidence="9 12" id="KW-0472">Membrane</keyword>
<dbReference type="GO" id="GO:0038023">
    <property type="term" value="F:signaling receptor activity"/>
    <property type="evidence" value="ECO:0007669"/>
    <property type="project" value="InterPro"/>
</dbReference>
<evidence type="ECO:0000313" key="18">
    <source>
        <dbReference type="EMBL" id="SMC20587.1"/>
    </source>
</evidence>
<feature type="signal peptide" evidence="15">
    <location>
        <begin position="1"/>
        <end position="33"/>
    </location>
</feature>
<dbReference type="Gene3D" id="2.170.130.10">
    <property type="entry name" value="TonB-dependent receptor, plug domain"/>
    <property type="match status" value="1"/>
</dbReference>
<reference evidence="18 19" key="1">
    <citation type="submission" date="2017-04" db="EMBL/GenBank/DDBJ databases">
        <authorList>
            <person name="Afonso C.L."/>
            <person name="Miller P.J."/>
            <person name="Scott M.A."/>
            <person name="Spackman E."/>
            <person name="Goraichik I."/>
            <person name="Dimitrov K.M."/>
            <person name="Suarez D.L."/>
            <person name="Swayne D.E."/>
        </authorList>
    </citation>
    <scope>NUCLEOTIDE SEQUENCE [LARGE SCALE GENOMIC DNA]</scope>
    <source>
        <strain evidence="18 19">DSM 23236</strain>
    </source>
</reference>
<comment type="similarity">
    <text evidence="2 12 13">Belongs to the TonB-dependent receptor family.</text>
</comment>
<feature type="chain" id="PRO_5012370829" evidence="15">
    <location>
        <begin position="34"/>
        <end position="786"/>
    </location>
</feature>
<dbReference type="Gene3D" id="2.40.170.20">
    <property type="entry name" value="TonB-dependent receptor, beta-barrel domain"/>
    <property type="match status" value="1"/>
</dbReference>
<dbReference type="InterPro" id="IPR012910">
    <property type="entry name" value="Plug_dom"/>
</dbReference>
<dbReference type="PANTHER" id="PTHR32552">
    <property type="entry name" value="FERRICHROME IRON RECEPTOR-RELATED"/>
    <property type="match status" value="1"/>
</dbReference>
<keyword evidence="6 15" id="KW-0732">Signal</keyword>
<evidence type="ECO:0000256" key="3">
    <source>
        <dbReference type="ARBA" id="ARBA00022448"/>
    </source>
</evidence>
<dbReference type="Proteomes" id="UP000192761">
    <property type="component" value="Unassembled WGS sequence"/>
</dbReference>
<evidence type="ECO:0000256" key="1">
    <source>
        <dbReference type="ARBA" id="ARBA00004571"/>
    </source>
</evidence>
<dbReference type="InterPro" id="IPR037066">
    <property type="entry name" value="Plug_dom_sf"/>
</dbReference>
<keyword evidence="4 12" id="KW-1134">Transmembrane beta strand</keyword>
<sequence>MALIKSRKHQDLPQLKHSVVALALALPATAALAADPAPAEPTLPAVQITDTAPAPYTPNKVQSPKYTEPLRDTPKTVTVLSKELIEDQNLLSLRDILSTVPGITFGAGEGGSGYGDSINIRGFAASNDITIDGMRDSAQYSRTDPFNLEQIEVTKGSSSAVNGAGSVGGNINLVSKAPRLENSNTISTGIGSDGYYRATADVNRVIGETSALRLNIMGHQNDVPGRDVENNKRWGFAPSVAFGLGTDTRYTLSYFHQSDDNIPQFGQPFRGNQVVPGTSRSQYYGFANVDTQESTTDVLTSLFEHDFGDKVKLRNQTRVSKTSQFTITDGPEGRICYAVGRAPLGTTISATNAACSAAEVSKYKPSFTPTGGSRGNVRDTVNKLLANQTDVTWNFNTGSLAHTLVTGVALTHEGYTVDSSQEFANANGTNYTIPTTDLYNPNTNYTGPRFRRLNSRVDSTVDNMAVYAFDTVKFNDHWSVNGGLRWEYNDTESTTYNVGAATAGANAGKILGAYTPAKKTDRMLSYQGGVVYKPVEEGSIYVSYSNSKTPSKATVNGTCTSVGSSTTTTGFTCSVDPETAVTYEIGTKWDVLESKKLSVNAALFRTDRTNYKVASNDPSIPDQQLDGQSRVQGIELGVSGLITKNWSVFANYSYMKSEVLQSVSNAAKAGGDPLAGDPLTNVPEHAFSLWTTYDLPQGVQLGYGATYQGSVYLNQHSATYKTGPLDKLPSYWVHRATASYKVNRNLNLRLTVNNLFDKLYYTRPRGSGWATPGDARNYVLDATYSF</sequence>
<keyword evidence="10 18" id="KW-0675">Receptor</keyword>
<keyword evidence="5 12" id="KW-0812">Transmembrane</keyword>
<dbReference type="GO" id="GO:0015891">
    <property type="term" value="P:siderophore transport"/>
    <property type="evidence" value="ECO:0007669"/>
    <property type="project" value="InterPro"/>
</dbReference>
<dbReference type="InterPro" id="IPR039426">
    <property type="entry name" value="TonB-dep_rcpt-like"/>
</dbReference>
<name>A0A1W1X9T2_9NEIS</name>
<feature type="domain" description="TonB-dependent receptor plug" evidence="17">
    <location>
        <begin position="70"/>
        <end position="169"/>
    </location>
</feature>
<feature type="domain" description="TonB-dependent receptor-like beta-barrel" evidence="16">
    <location>
        <begin position="242"/>
        <end position="755"/>
    </location>
</feature>
<evidence type="ECO:0000256" key="10">
    <source>
        <dbReference type="ARBA" id="ARBA00023170"/>
    </source>
</evidence>
<evidence type="ECO:0000256" key="4">
    <source>
        <dbReference type="ARBA" id="ARBA00022452"/>
    </source>
</evidence>
<keyword evidence="7" id="KW-0406">Ion transport</keyword>
<keyword evidence="8 13" id="KW-0798">TonB box</keyword>
<keyword evidence="11 12" id="KW-0998">Cell outer membrane</keyword>
<evidence type="ECO:0000256" key="2">
    <source>
        <dbReference type="ARBA" id="ARBA00009810"/>
    </source>
</evidence>
<dbReference type="OrthoDB" id="9790771at2"/>
<dbReference type="InterPro" id="IPR010105">
    <property type="entry name" value="TonB_sidphr_rcpt"/>
</dbReference>
<evidence type="ECO:0000256" key="5">
    <source>
        <dbReference type="ARBA" id="ARBA00022692"/>
    </source>
</evidence>
<comment type="subcellular location">
    <subcellularLocation>
        <location evidence="1 12">Cell outer membrane</location>
        <topology evidence="1 12">Multi-pass membrane protein</topology>
    </subcellularLocation>
</comment>
<dbReference type="PROSITE" id="PS52016">
    <property type="entry name" value="TONB_DEPENDENT_REC_3"/>
    <property type="match status" value="1"/>
</dbReference>
<dbReference type="RefSeq" id="WP_084089533.1">
    <property type="nucleotide sequence ID" value="NZ_FWXD01000004.1"/>
</dbReference>
<dbReference type="GO" id="GO:0015344">
    <property type="term" value="F:siderophore uptake transmembrane transporter activity"/>
    <property type="evidence" value="ECO:0007669"/>
    <property type="project" value="TreeGrafter"/>
</dbReference>
<evidence type="ECO:0000256" key="11">
    <source>
        <dbReference type="ARBA" id="ARBA00023237"/>
    </source>
</evidence>
<dbReference type="InterPro" id="IPR000531">
    <property type="entry name" value="Beta-barrel_TonB"/>
</dbReference>
<accession>A0A1W1X9T2</accession>
<dbReference type="Pfam" id="PF00593">
    <property type="entry name" value="TonB_dep_Rec_b-barrel"/>
    <property type="match status" value="1"/>
</dbReference>
<evidence type="ECO:0000256" key="7">
    <source>
        <dbReference type="ARBA" id="ARBA00023065"/>
    </source>
</evidence>
<evidence type="ECO:0000256" key="15">
    <source>
        <dbReference type="SAM" id="SignalP"/>
    </source>
</evidence>
<keyword evidence="19" id="KW-1185">Reference proteome</keyword>
<evidence type="ECO:0000313" key="19">
    <source>
        <dbReference type="Proteomes" id="UP000192761"/>
    </source>
</evidence>
<evidence type="ECO:0000256" key="14">
    <source>
        <dbReference type="SAM" id="MobiDB-lite"/>
    </source>
</evidence>
<dbReference type="GO" id="GO:0009279">
    <property type="term" value="C:cell outer membrane"/>
    <property type="evidence" value="ECO:0007669"/>
    <property type="project" value="UniProtKB-SubCell"/>
</dbReference>
<evidence type="ECO:0000256" key="6">
    <source>
        <dbReference type="ARBA" id="ARBA00022729"/>
    </source>
</evidence>
<keyword evidence="3 12" id="KW-0813">Transport</keyword>
<evidence type="ECO:0000256" key="13">
    <source>
        <dbReference type="RuleBase" id="RU003357"/>
    </source>
</evidence>
<dbReference type="CDD" id="cd01347">
    <property type="entry name" value="ligand_gated_channel"/>
    <property type="match status" value="1"/>
</dbReference>
<evidence type="ECO:0000259" key="16">
    <source>
        <dbReference type="Pfam" id="PF00593"/>
    </source>
</evidence>
<dbReference type="NCBIfam" id="TIGR01783">
    <property type="entry name" value="TonB-siderophor"/>
    <property type="match status" value="1"/>
</dbReference>
<dbReference type="EMBL" id="FWXD01000004">
    <property type="protein sequence ID" value="SMC20587.1"/>
    <property type="molecule type" value="Genomic_DNA"/>
</dbReference>
<dbReference type="SUPFAM" id="SSF56935">
    <property type="entry name" value="Porins"/>
    <property type="match status" value="1"/>
</dbReference>
<evidence type="ECO:0000256" key="8">
    <source>
        <dbReference type="ARBA" id="ARBA00023077"/>
    </source>
</evidence>
<evidence type="ECO:0000259" key="17">
    <source>
        <dbReference type="Pfam" id="PF07715"/>
    </source>
</evidence>
<dbReference type="InterPro" id="IPR036942">
    <property type="entry name" value="Beta-barrel_TonB_sf"/>
</dbReference>
<dbReference type="Pfam" id="PF07715">
    <property type="entry name" value="Plug"/>
    <property type="match status" value="1"/>
</dbReference>
<proteinExistence type="inferred from homology"/>
<dbReference type="STRING" id="1121001.SAMN02745857_01019"/>
<dbReference type="AlphaFoldDB" id="A0A1W1X9T2"/>
<evidence type="ECO:0000256" key="12">
    <source>
        <dbReference type="PROSITE-ProRule" id="PRU01360"/>
    </source>
</evidence>